<dbReference type="PANTHER" id="PTHR43214:SF17">
    <property type="entry name" value="TRANSCRIPTIONAL REGULATORY PROTEIN RCSB"/>
    <property type="match status" value="1"/>
</dbReference>
<dbReference type="SMART" id="SM00421">
    <property type="entry name" value="HTH_LUXR"/>
    <property type="match status" value="1"/>
</dbReference>
<dbReference type="PROSITE" id="PS50043">
    <property type="entry name" value="HTH_LUXR_2"/>
    <property type="match status" value="1"/>
</dbReference>
<dbReference type="CDD" id="cd06170">
    <property type="entry name" value="LuxR_C_like"/>
    <property type="match status" value="1"/>
</dbReference>
<dbReference type="SUPFAM" id="SSF52172">
    <property type="entry name" value="CheY-like"/>
    <property type="match status" value="1"/>
</dbReference>
<dbReference type="PROSITE" id="PS00622">
    <property type="entry name" value="HTH_LUXR_1"/>
    <property type="match status" value="1"/>
</dbReference>
<dbReference type="PRINTS" id="PR00038">
    <property type="entry name" value="HTHLUXR"/>
</dbReference>
<feature type="modified residue" description="4-aspartylphosphate" evidence="2">
    <location>
        <position position="54"/>
    </location>
</feature>
<comment type="caution">
    <text evidence="5">The sequence shown here is derived from an EMBL/GenBank/DDBJ whole genome shotgun (WGS) entry which is preliminary data.</text>
</comment>
<name>A0ABT3RTM6_9BACT</name>
<reference evidence="5 6" key="1">
    <citation type="submission" date="2022-11" db="EMBL/GenBank/DDBJ databases">
        <title>The characterization of three novel Bacteroidetes species and genomic analysis of their roles in tidal elemental geochemical cycles.</title>
        <authorList>
            <person name="Ma K."/>
        </authorList>
    </citation>
    <scope>NUCLEOTIDE SEQUENCE [LARGE SCALE GENOMIC DNA]</scope>
    <source>
        <strain evidence="5 6">M17</strain>
    </source>
</reference>
<gene>
    <name evidence="5" type="ORF">OO013_14715</name>
</gene>
<evidence type="ECO:0000313" key="6">
    <source>
        <dbReference type="Proteomes" id="UP001209885"/>
    </source>
</evidence>
<evidence type="ECO:0000256" key="2">
    <source>
        <dbReference type="PROSITE-ProRule" id="PRU00169"/>
    </source>
</evidence>
<feature type="domain" description="HTH luxR-type" evidence="3">
    <location>
        <begin position="146"/>
        <end position="211"/>
    </location>
</feature>
<dbReference type="InterPro" id="IPR016032">
    <property type="entry name" value="Sig_transdc_resp-reg_C-effctor"/>
</dbReference>
<dbReference type="InterPro" id="IPR011006">
    <property type="entry name" value="CheY-like_superfamily"/>
</dbReference>
<dbReference type="InterPro" id="IPR001789">
    <property type="entry name" value="Sig_transdc_resp-reg_receiver"/>
</dbReference>
<dbReference type="InterPro" id="IPR000792">
    <property type="entry name" value="Tscrpt_reg_LuxR_C"/>
</dbReference>
<evidence type="ECO:0000256" key="1">
    <source>
        <dbReference type="ARBA" id="ARBA00023125"/>
    </source>
</evidence>
<dbReference type="SUPFAM" id="SSF46894">
    <property type="entry name" value="C-terminal effector domain of the bipartite response regulators"/>
    <property type="match status" value="1"/>
</dbReference>
<dbReference type="Proteomes" id="UP001209885">
    <property type="component" value="Unassembled WGS sequence"/>
</dbReference>
<keyword evidence="1" id="KW-0238">DNA-binding</keyword>
<accession>A0ABT3RTM6</accession>
<dbReference type="PROSITE" id="PS50110">
    <property type="entry name" value="RESPONSE_REGULATORY"/>
    <property type="match status" value="1"/>
</dbReference>
<dbReference type="RefSeq" id="WP_266057676.1">
    <property type="nucleotide sequence ID" value="NZ_JAPFQN010000007.1"/>
</dbReference>
<evidence type="ECO:0000313" key="5">
    <source>
        <dbReference type="EMBL" id="MCX2745130.1"/>
    </source>
</evidence>
<feature type="domain" description="Response regulatory" evidence="4">
    <location>
        <begin position="5"/>
        <end position="118"/>
    </location>
</feature>
<proteinExistence type="predicted"/>
<sequence length="215" mass="24135">MQDPSIVISSKHTLLNLGLKSIISENFDTRIVIPKSLNELRKVLQNECSVLIIDFDNHYLPEISYVEKIKTEFNVPILVISSFNGSDNFFELLKYNLEGFISPECSANEIKESISSTSVGEKFYCKRVVNLIVSNQISTSSDPISKKEISTGLSPRELEVTIALAEGLSNSEIASKFYLSIHTVQTHRKNIMKKLGISSLAELVRYAFDNKLVNK</sequence>
<evidence type="ECO:0000259" key="3">
    <source>
        <dbReference type="PROSITE" id="PS50043"/>
    </source>
</evidence>
<protein>
    <submittedName>
        <fullName evidence="5">Response regulator transcription factor</fullName>
    </submittedName>
</protein>
<dbReference type="InterPro" id="IPR039420">
    <property type="entry name" value="WalR-like"/>
</dbReference>
<dbReference type="EMBL" id="JAPFQN010000007">
    <property type="protein sequence ID" value="MCX2745130.1"/>
    <property type="molecule type" value="Genomic_DNA"/>
</dbReference>
<keyword evidence="2" id="KW-0597">Phosphoprotein</keyword>
<dbReference type="Pfam" id="PF00196">
    <property type="entry name" value="GerE"/>
    <property type="match status" value="1"/>
</dbReference>
<organism evidence="5 6">
    <name type="scientific">Mangrovivirga halotolerans</name>
    <dbReference type="NCBI Taxonomy" id="2993936"/>
    <lineage>
        <taxon>Bacteria</taxon>
        <taxon>Pseudomonadati</taxon>
        <taxon>Bacteroidota</taxon>
        <taxon>Cytophagia</taxon>
        <taxon>Cytophagales</taxon>
        <taxon>Mangrovivirgaceae</taxon>
        <taxon>Mangrovivirga</taxon>
    </lineage>
</organism>
<dbReference type="Gene3D" id="3.40.50.2300">
    <property type="match status" value="1"/>
</dbReference>
<evidence type="ECO:0000259" key="4">
    <source>
        <dbReference type="PROSITE" id="PS50110"/>
    </source>
</evidence>
<keyword evidence="6" id="KW-1185">Reference proteome</keyword>
<dbReference type="PANTHER" id="PTHR43214">
    <property type="entry name" value="TWO-COMPONENT RESPONSE REGULATOR"/>
    <property type="match status" value="1"/>
</dbReference>